<evidence type="ECO:0000256" key="7">
    <source>
        <dbReference type="ARBA" id="ARBA00023136"/>
    </source>
</evidence>
<feature type="transmembrane region" description="Helical" evidence="8">
    <location>
        <begin position="298"/>
        <end position="318"/>
    </location>
</feature>
<evidence type="ECO:0000256" key="4">
    <source>
        <dbReference type="ARBA" id="ARBA00022475"/>
    </source>
</evidence>
<dbReference type="Gene3D" id="1.20.1720.10">
    <property type="entry name" value="Multidrug resistance protein D"/>
    <property type="match status" value="1"/>
</dbReference>
<dbReference type="Pfam" id="PF07690">
    <property type="entry name" value="MFS_1"/>
    <property type="match status" value="1"/>
</dbReference>
<comment type="caution">
    <text evidence="10">The sequence shown here is derived from an EMBL/GenBank/DDBJ whole genome shotgun (WGS) entry which is preliminary data.</text>
</comment>
<dbReference type="AlphaFoldDB" id="A0A2P7QKW9"/>
<proteinExistence type="inferred from homology"/>
<protein>
    <submittedName>
        <fullName evidence="10">MFS transporter</fullName>
    </submittedName>
</protein>
<name>A0A2P7QKW9_9SPHN</name>
<evidence type="ECO:0000313" key="11">
    <source>
        <dbReference type="Proteomes" id="UP000241167"/>
    </source>
</evidence>
<evidence type="ECO:0000256" key="2">
    <source>
        <dbReference type="ARBA" id="ARBA00008537"/>
    </source>
</evidence>
<dbReference type="Proteomes" id="UP000241167">
    <property type="component" value="Unassembled WGS sequence"/>
</dbReference>
<keyword evidence="6 8" id="KW-1133">Transmembrane helix</keyword>
<feature type="transmembrane region" description="Helical" evidence="8">
    <location>
        <begin position="100"/>
        <end position="125"/>
    </location>
</feature>
<gene>
    <name evidence="10" type="ORF">C7I55_18650</name>
</gene>
<feature type="transmembrane region" description="Helical" evidence="8">
    <location>
        <begin position="161"/>
        <end position="183"/>
    </location>
</feature>
<evidence type="ECO:0000259" key="9">
    <source>
        <dbReference type="PROSITE" id="PS50850"/>
    </source>
</evidence>
<dbReference type="InterPro" id="IPR011701">
    <property type="entry name" value="MFS"/>
</dbReference>
<dbReference type="NCBIfam" id="TIGR00711">
    <property type="entry name" value="efflux_EmrB"/>
    <property type="match status" value="1"/>
</dbReference>
<dbReference type="Gene3D" id="1.20.1250.20">
    <property type="entry name" value="MFS general substrate transporter like domains"/>
    <property type="match status" value="1"/>
</dbReference>
<evidence type="ECO:0000256" key="5">
    <source>
        <dbReference type="ARBA" id="ARBA00022692"/>
    </source>
</evidence>
<dbReference type="CDD" id="cd17503">
    <property type="entry name" value="MFS_LmrB_MDR_like"/>
    <property type="match status" value="1"/>
</dbReference>
<dbReference type="SUPFAM" id="SSF103473">
    <property type="entry name" value="MFS general substrate transporter"/>
    <property type="match status" value="1"/>
</dbReference>
<keyword evidence="5 8" id="KW-0812">Transmembrane</keyword>
<comment type="similarity">
    <text evidence="2">Belongs to the major facilitator superfamily. EmrB family.</text>
</comment>
<evidence type="ECO:0000256" key="1">
    <source>
        <dbReference type="ARBA" id="ARBA00004651"/>
    </source>
</evidence>
<dbReference type="PROSITE" id="PS50850">
    <property type="entry name" value="MFS"/>
    <property type="match status" value="1"/>
</dbReference>
<feature type="domain" description="Major facilitator superfamily (MFS) profile" evidence="9">
    <location>
        <begin position="9"/>
        <end position="505"/>
    </location>
</feature>
<feature type="transmembrane region" description="Helical" evidence="8">
    <location>
        <begin position="195"/>
        <end position="215"/>
    </location>
</feature>
<feature type="transmembrane region" description="Helical" evidence="8">
    <location>
        <begin position="264"/>
        <end position="286"/>
    </location>
</feature>
<feature type="transmembrane region" description="Helical" evidence="8">
    <location>
        <begin position="132"/>
        <end position="155"/>
    </location>
</feature>
<keyword evidence="11" id="KW-1185">Reference proteome</keyword>
<feature type="transmembrane region" description="Helical" evidence="8">
    <location>
        <begin position="47"/>
        <end position="68"/>
    </location>
</feature>
<dbReference type="GO" id="GO:0022857">
    <property type="term" value="F:transmembrane transporter activity"/>
    <property type="evidence" value="ECO:0007669"/>
    <property type="project" value="InterPro"/>
</dbReference>
<feature type="transmembrane region" description="Helical" evidence="8">
    <location>
        <begin position="367"/>
        <end position="386"/>
    </location>
</feature>
<evidence type="ECO:0000256" key="8">
    <source>
        <dbReference type="SAM" id="Phobius"/>
    </source>
</evidence>
<evidence type="ECO:0000256" key="3">
    <source>
        <dbReference type="ARBA" id="ARBA00022448"/>
    </source>
</evidence>
<organism evidence="10 11">
    <name type="scientific">Allosphingosinicella deserti</name>
    <dbReference type="NCBI Taxonomy" id="2116704"/>
    <lineage>
        <taxon>Bacteria</taxon>
        <taxon>Pseudomonadati</taxon>
        <taxon>Pseudomonadota</taxon>
        <taxon>Alphaproteobacteria</taxon>
        <taxon>Sphingomonadales</taxon>
        <taxon>Sphingomonadaceae</taxon>
        <taxon>Allosphingosinicella</taxon>
    </lineage>
</organism>
<dbReference type="InterPro" id="IPR020846">
    <property type="entry name" value="MFS_dom"/>
</dbReference>
<dbReference type="GO" id="GO:0005886">
    <property type="term" value="C:plasma membrane"/>
    <property type="evidence" value="ECO:0007669"/>
    <property type="project" value="UniProtKB-SubCell"/>
</dbReference>
<feature type="transmembrane region" description="Helical" evidence="8">
    <location>
        <begin position="330"/>
        <end position="347"/>
    </location>
</feature>
<sequence>MPDSRKFLIFGVMAFGQFMALFDIQIVSASLSEVQAGLAAGPDEVSWVQTAYLMAELVMIPLSAYLALAMSTRWLFVLSAGLFTLSSLFCGLSWNIESMIAFRALQGFTGGAMVPLVFAVGFTIFSGKQRAMIPAILGTVGVLAPTLGPTAGGLITSAFDWRWLFFINIVPGVIVTVLAALVIRVDRATPSMFARIDWSHFAAMAIFLGGLEYVLEEGPRNDWFGDHGIAIAAWASLVAFLLFLERAFFSFNPIVRLTPFRKPLFAFACLFSIVIGFGMYASIYLIPVYLARVRGFDSLQIGTTVFVVGVAQLFSTMLAASLSQRIDMRWMITAGLLLFSWSLWLTSHMTSQWGFWELAFPQAVRGLALMLCIVPSVNMALSGFAPAELRYASGLFNLMRNLGGAIGIAVVNTLLQDHGRIAALRLGESMARDRATAETLVQGVARRMSEITPDPERALLMAQGLFARVVEREALVLAFDDVFRLMAWMFLAALVMVPFCRPAANAAPPPPDAAH</sequence>
<keyword evidence="4" id="KW-1003">Cell membrane</keyword>
<feature type="transmembrane region" description="Helical" evidence="8">
    <location>
        <begin position="75"/>
        <end position="94"/>
    </location>
</feature>
<dbReference type="EMBL" id="PXYI01000006">
    <property type="protein sequence ID" value="PSJ38605.1"/>
    <property type="molecule type" value="Genomic_DNA"/>
</dbReference>
<dbReference type="InterPro" id="IPR004638">
    <property type="entry name" value="EmrB-like"/>
</dbReference>
<feature type="transmembrane region" description="Helical" evidence="8">
    <location>
        <begin position="7"/>
        <end position="27"/>
    </location>
</feature>
<reference evidence="10 11" key="1">
    <citation type="submission" date="2018-03" db="EMBL/GenBank/DDBJ databases">
        <title>The draft genome of Sphingosinicella sp. GL-C-18.</title>
        <authorList>
            <person name="Liu L."/>
            <person name="Li L."/>
            <person name="Liang L."/>
            <person name="Zhang X."/>
            <person name="Wang T."/>
        </authorList>
    </citation>
    <scope>NUCLEOTIDE SEQUENCE [LARGE SCALE GENOMIC DNA]</scope>
    <source>
        <strain evidence="10 11">GL-C-18</strain>
    </source>
</reference>
<accession>A0A2P7QKW9</accession>
<dbReference type="OrthoDB" id="9812221at2"/>
<feature type="transmembrane region" description="Helical" evidence="8">
    <location>
        <begin position="227"/>
        <end position="244"/>
    </location>
</feature>
<comment type="subcellular location">
    <subcellularLocation>
        <location evidence="1">Cell membrane</location>
        <topology evidence="1">Multi-pass membrane protein</topology>
    </subcellularLocation>
</comment>
<keyword evidence="3" id="KW-0813">Transport</keyword>
<dbReference type="PANTHER" id="PTHR42718">
    <property type="entry name" value="MAJOR FACILITATOR SUPERFAMILY MULTIDRUG TRANSPORTER MFSC"/>
    <property type="match status" value="1"/>
</dbReference>
<feature type="transmembrane region" description="Helical" evidence="8">
    <location>
        <begin position="482"/>
        <end position="500"/>
    </location>
</feature>
<dbReference type="InterPro" id="IPR036259">
    <property type="entry name" value="MFS_trans_sf"/>
</dbReference>
<evidence type="ECO:0000313" key="10">
    <source>
        <dbReference type="EMBL" id="PSJ38605.1"/>
    </source>
</evidence>
<evidence type="ECO:0000256" key="6">
    <source>
        <dbReference type="ARBA" id="ARBA00022989"/>
    </source>
</evidence>
<keyword evidence="7 8" id="KW-0472">Membrane</keyword>
<dbReference type="PANTHER" id="PTHR42718:SF9">
    <property type="entry name" value="MAJOR FACILITATOR SUPERFAMILY MULTIDRUG TRANSPORTER MFSC"/>
    <property type="match status" value="1"/>
</dbReference>